<dbReference type="SUPFAM" id="SSF56399">
    <property type="entry name" value="ADP-ribosylation"/>
    <property type="match status" value="1"/>
</dbReference>
<protein>
    <submittedName>
        <fullName evidence="1">330_t:CDS:1</fullName>
    </submittedName>
</protein>
<gene>
    <name evidence="1" type="ORF">DEBURN_LOCUS5117</name>
</gene>
<sequence>MLELSTCPQLSLLSNTNPEYIEIENHIRNTMSLVKIIAIIKIHLPKEPKNWSKKITQRVYHGTRAKCDPNDILEYGICCSDEFCGMCGILNYGNKSKFSKRGKNMWFSKSASIANSFSFNLNLPQDYLRTIFVIDVLNVSDNDTDIIIINHDNATLQRFLILYEF</sequence>
<evidence type="ECO:0000313" key="1">
    <source>
        <dbReference type="EMBL" id="CAG8509863.1"/>
    </source>
</evidence>
<keyword evidence="2" id="KW-1185">Reference proteome</keyword>
<organism evidence="1 2">
    <name type="scientific">Diversispora eburnea</name>
    <dbReference type="NCBI Taxonomy" id="1213867"/>
    <lineage>
        <taxon>Eukaryota</taxon>
        <taxon>Fungi</taxon>
        <taxon>Fungi incertae sedis</taxon>
        <taxon>Mucoromycota</taxon>
        <taxon>Glomeromycotina</taxon>
        <taxon>Glomeromycetes</taxon>
        <taxon>Diversisporales</taxon>
        <taxon>Diversisporaceae</taxon>
        <taxon>Diversispora</taxon>
    </lineage>
</organism>
<name>A0A9N8ZVS0_9GLOM</name>
<accession>A0A9N8ZVS0</accession>
<reference evidence="1" key="1">
    <citation type="submission" date="2021-06" db="EMBL/GenBank/DDBJ databases">
        <authorList>
            <person name="Kallberg Y."/>
            <person name="Tangrot J."/>
            <person name="Rosling A."/>
        </authorList>
    </citation>
    <scope>NUCLEOTIDE SEQUENCE</scope>
    <source>
        <strain evidence="1">AZ414A</strain>
    </source>
</reference>
<dbReference type="OrthoDB" id="2370964at2759"/>
<comment type="caution">
    <text evidence="1">The sequence shown here is derived from an EMBL/GenBank/DDBJ whole genome shotgun (WGS) entry which is preliminary data.</text>
</comment>
<proteinExistence type="predicted"/>
<dbReference type="EMBL" id="CAJVPK010000434">
    <property type="protein sequence ID" value="CAG8509863.1"/>
    <property type="molecule type" value="Genomic_DNA"/>
</dbReference>
<dbReference type="AlphaFoldDB" id="A0A9N8ZVS0"/>
<dbReference type="Proteomes" id="UP000789706">
    <property type="component" value="Unassembled WGS sequence"/>
</dbReference>
<dbReference type="Gene3D" id="3.90.228.10">
    <property type="match status" value="1"/>
</dbReference>
<evidence type="ECO:0000313" key="2">
    <source>
        <dbReference type="Proteomes" id="UP000789706"/>
    </source>
</evidence>